<gene>
    <name evidence="1" type="ORF">CPELLU_LOCUS13403</name>
</gene>
<evidence type="ECO:0000313" key="1">
    <source>
        <dbReference type="EMBL" id="CAG8729507.1"/>
    </source>
</evidence>
<keyword evidence="2" id="KW-1185">Reference proteome</keyword>
<name>A0A9N9IB52_9GLOM</name>
<comment type="caution">
    <text evidence="1">The sequence shown here is derived from an EMBL/GenBank/DDBJ whole genome shotgun (WGS) entry which is preliminary data.</text>
</comment>
<dbReference type="Proteomes" id="UP000789759">
    <property type="component" value="Unassembled WGS sequence"/>
</dbReference>
<reference evidence="1" key="1">
    <citation type="submission" date="2021-06" db="EMBL/GenBank/DDBJ databases">
        <authorList>
            <person name="Kallberg Y."/>
            <person name="Tangrot J."/>
            <person name="Rosling A."/>
        </authorList>
    </citation>
    <scope>NUCLEOTIDE SEQUENCE</scope>
    <source>
        <strain evidence="1">FL966</strain>
    </source>
</reference>
<sequence length="113" mass="12718">RPIEELNFLQLQTFNEHMTLNNLSQDFNKTATFSTNMHVESSTKDQSFDSTKSEANANLISNPIAMNTSLESDEAEFTLVTSKNKRNKGKKKDWTEQLVQAKARSFSSKAAPS</sequence>
<accession>A0A9N9IB52</accession>
<proteinExistence type="predicted"/>
<evidence type="ECO:0000313" key="2">
    <source>
        <dbReference type="Proteomes" id="UP000789759"/>
    </source>
</evidence>
<protein>
    <submittedName>
        <fullName evidence="1">24333_t:CDS:1</fullName>
    </submittedName>
</protein>
<organism evidence="1 2">
    <name type="scientific">Cetraspora pellucida</name>
    <dbReference type="NCBI Taxonomy" id="1433469"/>
    <lineage>
        <taxon>Eukaryota</taxon>
        <taxon>Fungi</taxon>
        <taxon>Fungi incertae sedis</taxon>
        <taxon>Mucoromycota</taxon>
        <taxon>Glomeromycotina</taxon>
        <taxon>Glomeromycetes</taxon>
        <taxon>Diversisporales</taxon>
        <taxon>Gigasporaceae</taxon>
        <taxon>Cetraspora</taxon>
    </lineage>
</organism>
<dbReference type="AlphaFoldDB" id="A0A9N9IB52"/>
<dbReference type="EMBL" id="CAJVQA010014175">
    <property type="protein sequence ID" value="CAG8729507.1"/>
    <property type="molecule type" value="Genomic_DNA"/>
</dbReference>
<feature type="non-terminal residue" evidence="1">
    <location>
        <position position="1"/>
    </location>
</feature>